<organism evidence="1 2">
    <name type="scientific">Camellia lanceoleosa</name>
    <dbReference type="NCBI Taxonomy" id="1840588"/>
    <lineage>
        <taxon>Eukaryota</taxon>
        <taxon>Viridiplantae</taxon>
        <taxon>Streptophyta</taxon>
        <taxon>Embryophyta</taxon>
        <taxon>Tracheophyta</taxon>
        <taxon>Spermatophyta</taxon>
        <taxon>Magnoliopsida</taxon>
        <taxon>eudicotyledons</taxon>
        <taxon>Gunneridae</taxon>
        <taxon>Pentapetalae</taxon>
        <taxon>asterids</taxon>
        <taxon>Ericales</taxon>
        <taxon>Theaceae</taxon>
        <taxon>Camellia</taxon>
    </lineage>
</organism>
<dbReference type="EMBL" id="CM045769">
    <property type="protein sequence ID" value="KAI7995330.1"/>
    <property type="molecule type" value="Genomic_DNA"/>
</dbReference>
<gene>
    <name evidence="1" type="ORF">LOK49_LG11G02507</name>
</gene>
<keyword evidence="2" id="KW-1185">Reference proteome</keyword>
<dbReference type="Proteomes" id="UP001060215">
    <property type="component" value="Chromosome 12"/>
</dbReference>
<sequence length="71" mass="8188">MFLFLSTSILHLFDWKLPEGKKLDLSEKFEIVLKKRVPLMAIPTPRLSNPTLYDLFVIGVRIAIYHCGLSL</sequence>
<protein>
    <submittedName>
        <fullName evidence="1">Flavonoid 3',5'-hydroxylase</fullName>
    </submittedName>
</protein>
<accession>A0ACC0G2R8</accession>
<evidence type="ECO:0000313" key="2">
    <source>
        <dbReference type="Proteomes" id="UP001060215"/>
    </source>
</evidence>
<proteinExistence type="predicted"/>
<name>A0ACC0G2R8_9ERIC</name>
<comment type="caution">
    <text evidence="1">The sequence shown here is derived from an EMBL/GenBank/DDBJ whole genome shotgun (WGS) entry which is preliminary data.</text>
</comment>
<reference evidence="1 2" key="1">
    <citation type="journal article" date="2022" name="Plant J.">
        <title>Chromosome-level genome of Camellia lanceoleosa provides a valuable resource for understanding genome evolution and self-incompatibility.</title>
        <authorList>
            <person name="Gong W."/>
            <person name="Xiao S."/>
            <person name="Wang L."/>
            <person name="Liao Z."/>
            <person name="Chang Y."/>
            <person name="Mo W."/>
            <person name="Hu G."/>
            <person name="Li W."/>
            <person name="Zhao G."/>
            <person name="Zhu H."/>
            <person name="Hu X."/>
            <person name="Ji K."/>
            <person name="Xiang X."/>
            <person name="Song Q."/>
            <person name="Yuan D."/>
            <person name="Jin S."/>
            <person name="Zhang L."/>
        </authorList>
    </citation>
    <scope>NUCLEOTIDE SEQUENCE [LARGE SCALE GENOMIC DNA]</scope>
    <source>
        <strain evidence="1">SQ_2022a</strain>
    </source>
</reference>
<evidence type="ECO:0000313" key="1">
    <source>
        <dbReference type="EMBL" id="KAI7995330.1"/>
    </source>
</evidence>